<proteinExistence type="predicted"/>
<gene>
    <name evidence="1" type="ORF">OVN18_06835</name>
</gene>
<accession>A0A9E8MK79</accession>
<protein>
    <recommendedName>
        <fullName evidence="3">Transcriptional regulator, AbiEi antitoxin, Type IV TA system</fullName>
    </recommendedName>
</protein>
<evidence type="ECO:0008006" key="3">
    <source>
        <dbReference type="Google" id="ProtNLM"/>
    </source>
</evidence>
<dbReference type="AlphaFoldDB" id="A0A9E8MK79"/>
<evidence type="ECO:0000313" key="2">
    <source>
        <dbReference type="Proteomes" id="UP001164706"/>
    </source>
</evidence>
<dbReference type="RefSeq" id="WP_267779974.1">
    <property type="nucleotide sequence ID" value="NZ_CP113089.1"/>
</dbReference>
<keyword evidence="2" id="KW-1185">Reference proteome</keyword>
<dbReference type="KEGG" id="mdb:OVN18_06835"/>
<organism evidence="1 2">
    <name type="scientific">Microcella daejeonensis</name>
    <dbReference type="NCBI Taxonomy" id="2994971"/>
    <lineage>
        <taxon>Bacteria</taxon>
        <taxon>Bacillati</taxon>
        <taxon>Actinomycetota</taxon>
        <taxon>Actinomycetes</taxon>
        <taxon>Micrococcales</taxon>
        <taxon>Microbacteriaceae</taxon>
        <taxon>Microcella</taxon>
    </lineage>
</organism>
<dbReference type="Proteomes" id="UP001164706">
    <property type="component" value="Chromosome"/>
</dbReference>
<evidence type="ECO:0000313" key="1">
    <source>
        <dbReference type="EMBL" id="WAB80296.1"/>
    </source>
</evidence>
<name>A0A9E8MK79_9MICO</name>
<reference evidence="1" key="1">
    <citation type="submission" date="2022-11" db="EMBL/GenBank/DDBJ databases">
        <title>Description of Microcella daejonensis nov. sp, isolated from riverside soil.</title>
        <authorList>
            <person name="Molina K.M."/>
            <person name="Kim S.B."/>
        </authorList>
    </citation>
    <scope>NUCLEOTIDE SEQUENCE</scope>
    <source>
        <strain evidence="1">MMS21-STM12</strain>
    </source>
</reference>
<sequence>MAYQTIDLPATADGLILARSVAGIRSHHSILSRAVSRGELIRIHRGAYVEASTWSAAPPWHRYRLRCRAAALAHPGVVLSHASAAAMWGAPLLTADRRVEVLGSGPRSGRVAGELHYRGSRAPTARIMQVDGVLVTDLPRTLAEFAARASLAEAVVALDWGLHPRGPARVAPTSRNAIRAAAVEVDLVRGAGRLERALAFADGASESAGESLSRVLIAELGFEPPELQHELVLGDGQHVRVDFRWARERIVGEFDGLAKYCSAELRAGRTAEQVVVEEKLREDAIRHRGERVGRWVWADLRAPRRLHAILEALGVPRAAP</sequence>
<dbReference type="EMBL" id="CP113089">
    <property type="protein sequence ID" value="WAB80296.1"/>
    <property type="molecule type" value="Genomic_DNA"/>
</dbReference>